<evidence type="ECO:0000313" key="10">
    <source>
        <dbReference type="Proteomes" id="UP000597444"/>
    </source>
</evidence>
<feature type="transmembrane region" description="Helical" evidence="8">
    <location>
        <begin position="342"/>
        <end position="362"/>
    </location>
</feature>
<gene>
    <name evidence="9" type="ORF">KSF_011940</name>
</gene>
<keyword evidence="10" id="KW-1185">Reference proteome</keyword>
<dbReference type="EMBL" id="BNJK01000001">
    <property type="protein sequence ID" value="GHO91146.1"/>
    <property type="molecule type" value="Genomic_DNA"/>
</dbReference>
<evidence type="ECO:0000256" key="6">
    <source>
        <dbReference type="ARBA" id="ARBA00022989"/>
    </source>
</evidence>
<evidence type="ECO:0000256" key="7">
    <source>
        <dbReference type="ARBA" id="ARBA00023136"/>
    </source>
</evidence>
<dbReference type="InterPro" id="IPR051629">
    <property type="entry name" value="Sulfite_efflux_TDT"/>
</dbReference>
<dbReference type="AlphaFoldDB" id="A0A8J3IKB3"/>
<feature type="transmembrane region" description="Helical" evidence="8">
    <location>
        <begin position="283"/>
        <end position="304"/>
    </location>
</feature>
<name>A0A8J3IKB3_9CHLR</name>
<feature type="transmembrane region" description="Helical" evidence="8">
    <location>
        <begin position="143"/>
        <end position="163"/>
    </location>
</feature>
<dbReference type="InterPro" id="IPR038665">
    <property type="entry name" value="Voltage-dep_anion_channel_sf"/>
</dbReference>
<feature type="transmembrane region" description="Helical" evidence="8">
    <location>
        <begin position="316"/>
        <end position="336"/>
    </location>
</feature>
<dbReference type="GO" id="GO:0000319">
    <property type="term" value="F:sulfite transmembrane transporter activity"/>
    <property type="evidence" value="ECO:0007669"/>
    <property type="project" value="TreeGrafter"/>
</dbReference>
<comment type="caution">
    <text evidence="9">The sequence shown here is derived from an EMBL/GenBank/DDBJ whole genome shotgun (WGS) entry which is preliminary data.</text>
</comment>
<comment type="subcellular location">
    <subcellularLocation>
        <location evidence="1">Cell membrane</location>
        <topology evidence="1">Multi-pass membrane protein</topology>
    </subcellularLocation>
</comment>
<keyword evidence="6 8" id="KW-1133">Transmembrane helix</keyword>
<protein>
    <submittedName>
        <fullName evidence="9">C4-dicarboxylate ABC transporter</fullName>
    </submittedName>
</protein>
<dbReference type="Proteomes" id="UP000597444">
    <property type="component" value="Unassembled WGS sequence"/>
</dbReference>
<keyword evidence="5 8" id="KW-0812">Transmembrane</keyword>
<keyword evidence="4" id="KW-1003">Cell membrane</keyword>
<dbReference type="PANTHER" id="PTHR31686:SF1">
    <property type="entry name" value="SULFITE EFFLUX PUMP SSU1"/>
    <property type="match status" value="1"/>
</dbReference>
<evidence type="ECO:0000256" key="5">
    <source>
        <dbReference type="ARBA" id="ARBA00022692"/>
    </source>
</evidence>
<evidence type="ECO:0000256" key="4">
    <source>
        <dbReference type="ARBA" id="ARBA00022475"/>
    </source>
</evidence>
<evidence type="ECO:0000256" key="3">
    <source>
        <dbReference type="ARBA" id="ARBA00022448"/>
    </source>
</evidence>
<comment type="similarity">
    <text evidence="2">Belongs to the tellurite-resistance/dicarboxylate transporter (TDT) family.</text>
</comment>
<dbReference type="InterPro" id="IPR004695">
    <property type="entry name" value="SLAC1/Mae1/Ssu1/TehA"/>
</dbReference>
<feature type="transmembrane region" description="Helical" evidence="8">
    <location>
        <begin position="39"/>
        <end position="58"/>
    </location>
</feature>
<dbReference type="PANTHER" id="PTHR31686">
    <property type="match status" value="1"/>
</dbReference>
<accession>A0A8J3IKB3</accession>
<feature type="transmembrane region" description="Helical" evidence="8">
    <location>
        <begin position="70"/>
        <end position="92"/>
    </location>
</feature>
<evidence type="ECO:0000256" key="8">
    <source>
        <dbReference type="SAM" id="Phobius"/>
    </source>
</evidence>
<dbReference type="RefSeq" id="WP_220202062.1">
    <property type="nucleotide sequence ID" value="NZ_BNJK01000001.1"/>
</dbReference>
<keyword evidence="3" id="KW-0813">Transport</keyword>
<keyword evidence="7 8" id="KW-0472">Membrane</keyword>
<feature type="transmembrane region" description="Helical" evidence="8">
    <location>
        <begin position="175"/>
        <end position="199"/>
    </location>
</feature>
<dbReference type="GO" id="GO:0005886">
    <property type="term" value="C:plasma membrane"/>
    <property type="evidence" value="ECO:0007669"/>
    <property type="project" value="UniProtKB-SubCell"/>
</dbReference>
<reference evidence="9" key="1">
    <citation type="submission" date="2020-10" db="EMBL/GenBank/DDBJ databases">
        <title>Taxonomic study of unclassified bacteria belonging to the class Ktedonobacteria.</title>
        <authorList>
            <person name="Yabe S."/>
            <person name="Wang C.M."/>
            <person name="Zheng Y."/>
            <person name="Sakai Y."/>
            <person name="Cavaletti L."/>
            <person name="Monciardini P."/>
            <person name="Donadio S."/>
        </authorList>
    </citation>
    <scope>NUCLEOTIDE SEQUENCE</scope>
    <source>
        <strain evidence="9">ID150040</strain>
    </source>
</reference>
<evidence type="ECO:0000256" key="1">
    <source>
        <dbReference type="ARBA" id="ARBA00004651"/>
    </source>
</evidence>
<evidence type="ECO:0000313" key="9">
    <source>
        <dbReference type="EMBL" id="GHO91146.1"/>
    </source>
</evidence>
<sequence length="384" mass="42645">MGERRNYHSTLPLVQKLLRRLRRFPYWLSVSIHNMNPSWFSCVMGTGILAICIVSSPLDLPWLENFAICLWITAVVLLAALLLLWGLQSVCYPARIQDSLRHFSHAQNWGTPPMACFTVASGFVLIGTQLIDPSLCMLYARILWLSGVAGSLFSAVAIPYFMFTHYELSAEHTYGNWLLPVAPLIGAAVPGSLLIPYWPDALHKEMLVLNYALLGTGMMLAAIVIVLFYSRLTYHNVPHGSFVPTFWIVIGSLGQSATATIALGNAARGHFLLLGDVLHKAGIAYGMLSWGFGIYWLVLAILVTLRAARKHLPFNLGWWSFIYPVGVMTTGTYSLHQHVPTQLFLIAGGALLLLLASLWALVTITTTRHLLHTVRNQTYVPHPL</sequence>
<dbReference type="Pfam" id="PF03595">
    <property type="entry name" value="SLAC1"/>
    <property type="match status" value="1"/>
</dbReference>
<feature type="transmembrane region" description="Helical" evidence="8">
    <location>
        <begin position="113"/>
        <end position="131"/>
    </location>
</feature>
<evidence type="ECO:0000256" key="2">
    <source>
        <dbReference type="ARBA" id="ARBA00008566"/>
    </source>
</evidence>
<dbReference type="CDD" id="cd09299">
    <property type="entry name" value="TDT"/>
    <property type="match status" value="1"/>
</dbReference>
<feature type="transmembrane region" description="Helical" evidence="8">
    <location>
        <begin position="211"/>
        <end position="230"/>
    </location>
</feature>
<dbReference type="Gene3D" id="1.50.10.150">
    <property type="entry name" value="Voltage-dependent anion channel"/>
    <property type="match status" value="1"/>
</dbReference>
<feature type="transmembrane region" description="Helical" evidence="8">
    <location>
        <begin position="242"/>
        <end position="263"/>
    </location>
</feature>
<organism evidence="9 10">
    <name type="scientific">Reticulibacter mediterranei</name>
    <dbReference type="NCBI Taxonomy" id="2778369"/>
    <lineage>
        <taxon>Bacteria</taxon>
        <taxon>Bacillati</taxon>
        <taxon>Chloroflexota</taxon>
        <taxon>Ktedonobacteria</taxon>
        <taxon>Ktedonobacterales</taxon>
        <taxon>Reticulibacteraceae</taxon>
        <taxon>Reticulibacter</taxon>
    </lineage>
</organism>
<proteinExistence type="inferred from homology"/>